<dbReference type="InterPro" id="IPR003593">
    <property type="entry name" value="AAA+_ATPase"/>
</dbReference>
<dbReference type="InterPro" id="IPR029067">
    <property type="entry name" value="CDC48_domain_2-like_sf"/>
</dbReference>
<dbReference type="GO" id="GO:0051228">
    <property type="term" value="P:mitotic spindle disassembly"/>
    <property type="evidence" value="ECO:0007669"/>
    <property type="project" value="TreeGrafter"/>
</dbReference>
<dbReference type="FunFam" id="1.10.8.60:FF:000057">
    <property type="entry name" value="AAA family ATPase, CDC48 subfamily"/>
    <property type="match status" value="1"/>
</dbReference>
<dbReference type="EMBL" id="LATX01002503">
    <property type="protein sequence ID" value="KTB28117.1"/>
    <property type="molecule type" value="Genomic_DNA"/>
</dbReference>
<accession>A0A0W0EVU8</accession>
<evidence type="ECO:0000313" key="10">
    <source>
        <dbReference type="Proteomes" id="UP000054988"/>
    </source>
</evidence>
<dbReference type="InterPro" id="IPR004201">
    <property type="entry name" value="Cdc48_dom2"/>
</dbReference>
<evidence type="ECO:0000256" key="4">
    <source>
        <dbReference type="ARBA" id="ARBA00022840"/>
    </source>
</evidence>
<dbReference type="SUPFAM" id="SSF52540">
    <property type="entry name" value="P-loop containing nucleoside triphosphate hydrolases"/>
    <property type="match status" value="2"/>
</dbReference>
<comment type="caution">
    <text evidence="9">The sequence shown here is derived from an EMBL/GenBank/DDBJ whole genome shotgun (WGS) entry which is preliminary data.</text>
</comment>
<dbReference type="FunFam" id="3.40.50.300:FF:000012">
    <property type="entry name" value="Transitional endoplasmic reticulum ATPase"/>
    <property type="match status" value="1"/>
</dbReference>
<dbReference type="InterPro" id="IPR027417">
    <property type="entry name" value="P-loop_NTPase"/>
</dbReference>
<dbReference type="InterPro" id="IPR003959">
    <property type="entry name" value="ATPase_AAA_core"/>
</dbReference>
<dbReference type="PROSITE" id="PS00674">
    <property type="entry name" value="AAA"/>
    <property type="match status" value="2"/>
</dbReference>
<dbReference type="SUPFAM" id="SSF50692">
    <property type="entry name" value="ADC-like"/>
    <property type="match status" value="1"/>
</dbReference>
<dbReference type="GO" id="GO:0005829">
    <property type="term" value="C:cytosol"/>
    <property type="evidence" value="ECO:0007669"/>
    <property type="project" value="TreeGrafter"/>
</dbReference>
<feature type="domain" description="AAA+ ATPase" evidence="6">
    <location>
        <begin position="355"/>
        <end position="491"/>
    </location>
</feature>
<protein>
    <submittedName>
        <fullName evidence="9">Uncharacterized protein</fullName>
    </submittedName>
</protein>
<evidence type="ECO:0000313" key="9">
    <source>
        <dbReference type="EMBL" id="KTB28117.1"/>
    </source>
</evidence>
<dbReference type="InterPro" id="IPR050168">
    <property type="entry name" value="AAA_ATPase_domain"/>
</dbReference>
<evidence type="ECO:0000256" key="1">
    <source>
        <dbReference type="ARBA" id="ARBA00006914"/>
    </source>
</evidence>
<reference evidence="9 10" key="1">
    <citation type="submission" date="2015-12" db="EMBL/GenBank/DDBJ databases">
        <title>Draft genome sequence of Moniliophthora roreri, the causal agent of frosty pod rot of cacao.</title>
        <authorList>
            <person name="Aime M.C."/>
            <person name="Diaz-Valderrama J.R."/>
            <person name="Kijpornyongpan T."/>
            <person name="Phillips-Mora W."/>
        </authorList>
    </citation>
    <scope>NUCLEOTIDE SEQUENCE [LARGE SCALE GENOMIC DNA]</scope>
    <source>
        <strain evidence="9 10">MCA 2952</strain>
    </source>
</reference>
<feature type="region of interest" description="Disordered" evidence="5">
    <location>
        <begin position="76"/>
        <end position="116"/>
    </location>
</feature>
<dbReference type="Pfam" id="PF02933">
    <property type="entry name" value="CDC48_2"/>
    <property type="match status" value="1"/>
</dbReference>
<dbReference type="SUPFAM" id="SSF54585">
    <property type="entry name" value="Cdc48 domain 2-like"/>
    <property type="match status" value="1"/>
</dbReference>
<feature type="domain" description="CDC48" evidence="7">
    <location>
        <begin position="245"/>
        <end position="309"/>
    </location>
</feature>
<dbReference type="Pfam" id="PF02359">
    <property type="entry name" value="CDC48_N"/>
    <property type="match status" value="1"/>
</dbReference>
<dbReference type="FunFam" id="3.40.50.300:FF:000048">
    <property type="entry name" value="Transitional endoplasmic reticulum ATPase"/>
    <property type="match status" value="1"/>
</dbReference>
<name>A0A0W0EVU8_MONRR</name>
<feature type="domain" description="CDC48 N-terminal subdomain" evidence="8">
    <location>
        <begin position="137"/>
        <end position="224"/>
    </location>
</feature>
<dbReference type="InterPro" id="IPR003338">
    <property type="entry name" value="CDC4_N-term_subdom"/>
</dbReference>
<dbReference type="FunFam" id="2.40.40.20:FF:000003">
    <property type="entry name" value="Transitional endoplasmic reticulum ATPase"/>
    <property type="match status" value="1"/>
</dbReference>
<feature type="domain" description="AAA+ ATPase" evidence="6">
    <location>
        <begin position="627"/>
        <end position="766"/>
    </location>
</feature>
<evidence type="ECO:0000256" key="5">
    <source>
        <dbReference type="SAM" id="MobiDB-lite"/>
    </source>
</evidence>
<dbReference type="Gene3D" id="3.10.330.10">
    <property type="match status" value="1"/>
</dbReference>
<dbReference type="GO" id="GO:0097352">
    <property type="term" value="P:autophagosome maturation"/>
    <property type="evidence" value="ECO:0007669"/>
    <property type="project" value="TreeGrafter"/>
</dbReference>
<gene>
    <name evidence="9" type="ORF">WG66_19320</name>
</gene>
<dbReference type="eggNOG" id="KOG0730">
    <property type="taxonomic scope" value="Eukaryota"/>
</dbReference>
<dbReference type="GO" id="GO:0005524">
    <property type="term" value="F:ATP binding"/>
    <property type="evidence" value="ECO:0007669"/>
    <property type="project" value="UniProtKB-KW"/>
</dbReference>
<organism evidence="9 10">
    <name type="scientific">Moniliophthora roreri</name>
    <name type="common">Frosty pod rot fungus</name>
    <name type="synonym">Monilia roreri</name>
    <dbReference type="NCBI Taxonomy" id="221103"/>
    <lineage>
        <taxon>Eukaryota</taxon>
        <taxon>Fungi</taxon>
        <taxon>Dikarya</taxon>
        <taxon>Basidiomycota</taxon>
        <taxon>Agaricomycotina</taxon>
        <taxon>Agaricomycetes</taxon>
        <taxon>Agaricomycetidae</taxon>
        <taxon>Agaricales</taxon>
        <taxon>Marasmiineae</taxon>
        <taxon>Marasmiaceae</taxon>
        <taxon>Moniliophthora</taxon>
    </lineage>
</organism>
<dbReference type="SMART" id="SM01073">
    <property type="entry name" value="CDC48_N"/>
    <property type="match status" value="1"/>
</dbReference>
<dbReference type="Gene3D" id="3.40.50.300">
    <property type="entry name" value="P-loop containing nucleotide triphosphate hydrolases"/>
    <property type="match status" value="2"/>
</dbReference>
<dbReference type="Proteomes" id="UP000054988">
    <property type="component" value="Unassembled WGS sequence"/>
</dbReference>
<keyword evidence="3" id="KW-0547">Nucleotide-binding</keyword>
<dbReference type="GO" id="GO:0034098">
    <property type="term" value="C:VCP-NPL4-UFD1 AAA ATPase complex"/>
    <property type="evidence" value="ECO:0007669"/>
    <property type="project" value="TreeGrafter"/>
</dbReference>
<dbReference type="PANTHER" id="PTHR23077:SF171">
    <property type="entry name" value="NUCLEAR VALOSIN-CONTAINING PROTEIN-LIKE"/>
    <property type="match status" value="1"/>
</dbReference>
<keyword evidence="4" id="KW-0067">ATP-binding</keyword>
<proteinExistence type="inferred from homology"/>
<dbReference type="SMART" id="SM00382">
    <property type="entry name" value="AAA"/>
    <property type="match status" value="2"/>
</dbReference>
<feature type="compositionally biased region" description="Basic and acidic residues" evidence="5">
    <location>
        <begin position="86"/>
        <end position="97"/>
    </location>
</feature>
<dbReference type="GO" id="GO:0031593">
    <property type="term" value="F:polyubiquitin modification-dependent protein binding"/>
    <property type="evidence" value="ECO:0007669"/>
    <property type="project" value="TreeGrafter"/>
</dbReference>
<dbReference type="GO" id="GO:0030970">
    <property type="term" value="P:retrograde protein transport, ER to cytosol"/>
    <property type="evidence" value="ECO:0007669"/>
    <property type="project" value="TreeGrafter"/>
</dbReference>
<dbReference type="FunFam" id="3.10.330.10:FF:000001">
    <property type="entry name" value="Cell division control 48"/>
    <property type="match status" value="1"/>
</dbReference>
<dbReference type="InterPro" id="IPR041569">
    <property type="entry name" value="AAA_lid_3"/>
</dbReference>
<dbReference type="SMART" id="SM01072">
    <property type="entry name" value="CDC48_2"/>
    <property type="match status" value="1"/>
</dbReference>
<dbReference type="GO" id="GO:0005634">
    <property type="term" value="C:nucleus"/>
    <property type="evidence" value="ECO:0007669"/>
    <property type="project" value="TreeGrafter"/>
</dbReference>
<comment type="similarity">
    <text evidence="1">Belongs to the AAA ATPase family.</text>
</comment>
<dbReference type="InterPro" id="IPR003960">
    <property type="entry name" value="ATPase_AAA_CS"/>
</dbReference>
<dbReference type="Pfam" id="PF17862">
    <property type="entry name" value="AAA_lid_3"/>
    <property type="match status" value="2"/>
</dbReference>
<evidence type="ECO:0000259" key="7">
    <source>
        <dbReference type="SMART" id="SM01072"/>
    </source>
</evidence>
<dbReference type="PANTHER" id="PTHR23077">
    <property type="entry name" value="AAA-FAMILY ATPASE"/>
    <property type="match status" value="1"/>
</dbReference>
<evidence type="ECO:0000256" key="2">
    <source>
        <dbReference type="ARBA" id="ARBA00022737"/>
    </source>
</evidence>
<dbReference type="Gene3D" id="1.10.8.60">
    <property type="match status" value="2"/>
</dbReference>
<evidence type="ECO:0000256" key="3">
    <source>
        <dbReference type="ARBA" id="ARBA00022741"/>
    </source>
</evidence>
<dbReference type="Gene3D" id="2.40.40.20">
    <property type="match status" value="1"/>
</dbReference>
<dbReference type="InterPro" id="IPR009010">
    <property type="entry name" value="Asp_de-COase-like_dom_sf"/>
</dbReference>
<dbReference type="AlphaFoldDB" id="A0A0W0EVU8"/>
<evidence type="ECO:0000259" key="6">
    <source>
        <dbReference type="SMART" id="SM00382"/>
    </source>
</evidence>
<dbReference type="Pfam" id="PF00004">
    <property type="entry name" value="AAA"/>
    <property type="match status" value="2"/>
</dbReference>
<dbReference type="GO" id="GO:0016887">
    <property type="term" value="F:ATP hydrolysis activity"/>
    <property type="evidence" value="ECO:0007669"/>
    <property type="project" value="InterPro"/>
</dbReference>
<keyword evidence="2" id="KW-0677">Repeat</keyword>
<sequence length="877" mass="97040">MISNSSGFDIHGGAHNNVTGDQFNGGYQNTNNDFSRANFDSRNYRDGIMSVGVNNSESLFPGIFAFTELIKMHPYSVTNTPRPKKGQTDEHSGRSNEDNSEDQQLLQRPDAQPLQSPAWNQQMTGLRDIHVSLRPNQLVVDDSPQAGFHSDNSVAVMNSNTMDMLRVFTGDYINIHGKEGHDTVLMCVGDDYVKEDRIQMNPVARNNLRVKLGDVVSIRPLVELDIMEAKRIVVCPVDDSVKGLRGNIRDVYLKPYFAGAYRPVHKNDIFVVRGSMRPVEFRVIDTGPAEFCIVADDTEIHYENSPFKREDEVSNINCVGYTNIGGCKKQIEQICELVELPLRHPQLLESIGIKPPSGILMFGPPGTGKTLIARAVAHETDAFFSLINGPEIMGGTVGESEGNLRKAFEEAEKNSPAIIFIDEIDSIAPKREKANGEVERRVVSQLLTLMDGLRTRSNVVVMAATNRPNAIDPALRRFGRFDREVYIGVPDYAGRLEILKIHTKNMKLAEDVKLDVIASDTHGYVGSDIASLCSEAAMQMIREKKYLISFDKGIDAEVLNSLRVTMENFQFALDISYPSALRETMFEVPNVKWDDIGGLTEVKSELKETVQYPILYPEEFCQYGMSSSRGVLLFGPPGTGKTLLAKAIANECKANFISIKGPELLTVWFGESEANIRDVFNKARAAAPCVIFFDELDSIAKPRGSSPGDAGGAGDRVLNQILTEMDGLNPKKGVVIIGATNRPEQIDSALLRPGRFDNLIHIPPPDKVSRESILQAILKNMPIAPDVDLNLLAEGTHGFSGADLTEICQRAAKLAFKESIEAGKGGNNAKIKKKVLPITGKHFKEAMKYARRSMSDQDIHRCETFNQIVRAEDHARE</sequence>
<evidence type="ECO:0000259" key="8">
    <source>
        <dbReference type="SMART" id="SM01073"/>
    </source>
</evidence>